<dbReference type="InterPro" id="IPR016181">
    <property type="entry name" value="Acyl_CoA_acyltransferase"/>
</dbReference>
<dbReference type="Gene3D" id="1.10.10.10">
    <property type="entry name" value="Winged helix-like DNA-binding domain superfamily/Winged helix DNA-binding domain"/>
    <property type="match status" value="1"/>
</dbReference>
<dbReference type="SUPFAM" id="SSF46785">
    <property type="entry name" value="Winged helix' DNA-binding domain"/>
    <property type="match status" value="1"/>
</dbReference>
<feature type="domain" description="N-acetyltransferase" evidence="2">
    <location>
        <begin position="176"/>
        <end position="333"/>
    </location>
</feature>
<dbReference type="PANTHER" id="PTHR33164">
    <property type="entry name" value="TRANSCRIPTIONAL REGULATOR, MARR FAMILY"/>
    <property type="match status" value="1"/>
</dbReference>
<dbReference type="Proteomes" id="UP000091897">
    <property type="component" value="Chromosome"/>
</dbReference>
<dbReference type="InterPro" id="IPR036388">
    <property type="entry name" value="WH-like_DNA-bd_sf"/>
</dbReference>
<sequence>MDITEDFSQSREQTILQVRELSRRLVRELGFMRPHLADSGLAPSAVHAIIEVGLAPGMQARELASVLRLDKSNASRQLAKLEALGLLRRETDPADARASRLYLTRKGAALRERIDRFATDQVSKALRQLTPGDQQALLRLLALYGNALSRDNPNLANTAGDAEADIGAPPDDDTGRIVQGYVPGCIGDIAALHARYYARTVGFGVFFERKVATELGAYAETLPAPGKEMWLYTEGGRVLGSVVIDGDRAAREAHLRWFIVDETLRGRGVGRALLGRAMDFADAWYDRTCLWTFRGLDAARHLYESVGFGLAEEAAGSQWGEPVTEQRFIRPNPSPAR</sequence>
<dbReference type="SUPFAM" id="SSF55729">
    <property type="entry name" value="Acyl-CoA N-acyltransferases (Nat)"/>
    <property type="match status" value="1"/>
</dbReference>
<organism evidence="3 4">
    <name type="scientific">Bordetella bronchialis</name>
    <dbReference type="NCBI Taxonomy" id="463025"/>
    <lineage>
        <taxon>Bacteria</taxon>
        <taxon>Pseudomonadati</taxon>
        <taxon>Pseudomonadota</taxon>
        <taxon>Betaproteobacteria</taxon>
        <taxon>Burkholderiales</taxon>
        <taxon>Alcaligenaceae</taxon>
        <taxon>Bordetella</taxon>
    </lineage>
</organism>
<dbReference type="Gene3D" id="3.40.630.30">
    <property type="match status" value="1"/>
</dbReference>
<evidence type="ECO:0000259" key="1">
    <source>
        <dbReference type="PROSITE" id="PS50995"/>
    </source>
</evidence>
<reference evidence="3 4" key="1">
    <citation type="submission" date="2016-06" db="EMBL/GenBank/DDBJ databases">
        <title>Complete genome sequences of Bordetella bronchialis and Bordetella flabilis.</title>
        <authorList>
            <person name="LiPuma J.J."/>
            <person name="Spilker T."/>
        </authorList>
    </citation>
    <scope>NUCLEOTIDE SEQUENCE [LARGE SCALE GENOMIC DNA]</scope>
    <source>
        <strain evidence="3 4">AU3182</strain>
    </source>
</reference>
<dbReference type="CDD" id="cd04301">
    <property type="entry name" value="NAT_SF"/>
    <property type="match status" value="1"/>
</dbReference>
<dbReference type="PROSITE" id="PS50995">
    <property type="entry name" value="HTH_MARR_2"/>
    <property type="match status" value="1"/>
</dbReference>
<evidence type="ECO:0000313" key="3">
    <source>
        <dbReference type="EMBL" id="ANN69414.1"/>
    </source>
</evidence>
<dbReference type="InterPro" id="IPR000835">
    <property type="entry name" value="HTH_MarR-typ"/>
</dbReference>
<dbReference type="Pfam" id="PF00583">
    <property type="entry name" value="Acetyltransf_1"/>
    <property type="match status" value="1"/>
</dbReference>
<accession>A0ABM6CZ15</accession>
<dbReference type="PRINTS" id="PR00598">
    <property type="entry name" value="HTHMARR"/>
</dbReference>
<dbReference type="PROSITE" id="PS51186">
    <property type="entry name" value="GNAT"/>
    <property type="match status" value="1"/>
</dbReference>
<evidence type="ECO:0000313" key="4">
    <source>
        <dbReference type="Proteomes" id="UP000091897"/>
    </source>
</evidence>
<keyword evidence="4" id="KW-1185">Reference proteome</keyword>
<dbReference type="SMART" id="SM00347">
    <property type="entry name" value="HTH_MARR"/>
    <property type="match status" value="1"/>
</dbReference>
<dbReference type="Pfam" id="PF12802">
    <property type="entry name" value="MarR_2"/>
    <property type="match status" value="1"/>
</dbReference>
<dbReference type="EMBL" id="CP016170">
    <property type="protein sequence ID" value="ANN69414.1"/>
    <property type="molecule type" value="Genomic_DNA"/>
</dbReference>
<dbReference type="InterPro" id="IPR000182">
    <property type="entry name" value="GNAT_dom"/>
</dbReference>
<dbReference type="RefSeq" id="WP_066358013.1">
    <property type="nucleotide sequence ID" value="NZ_CBCSFJ010000009.1"/>
</dbReference>
<name>A0ABM6CZ15_9BORD</name>
<evidence type="ECO:0000259" key="2">
    <source>
        <dbReference type="PROSITE" id="PS51186"/>
    </source>
</evidence>
<feature type="domain" description="HTH marR-type" evidence="1">
    <location>
        <begin position="11"/>
        <end position="146"/>
    </location>
</feature>
<dbReference type="InterPro" id="IPR039422">
    <property type="entry name" value="MarR/SlyA-like"/>
</dbReference>
<dbReference type="InterPro" id="IPR036390">
    <property type="entry name" value="WH_DNA-bd_sf"/>
</dbReference>
<dbReference type="PANTHER" id="PTHR33164:SF104">
    <property type="entry name" value="TRANSCRIPTIONAL REGULATORY PROTEIN"/>
    <property type="match status" value="1"/>
</dbReference>
<gene>
    <name evidence="3" type="ORF">BAU06_04505</name>
</gene>
<proteinExistence type="predicted"/>
<protein>
    <submittedName>
        <fullName evidence="3">MarR family transcriptional regulator</fullName>
    </submittedName>
</protein>